<dbReference type="Proteomes" id="UP001177021">
    <property type="component" value="Unassembled WGS sequence"/>
</dbReference>
<reference evidence="1" key="1">
    <citation type="submission" date="2023-10" db="EMBL/GenBank/DDBJ databases">
        <authorList>
            <person name="Rodriguez Cubillos JULIANA M."/>
            <person name="De Vega J."/>
        </authorList>
    </citation>
    <scope>NUCLEOTIDE SEQUENCE</scope>
</reference>
<evidence type="ECO:0000313" key="2">
    <source>
        <dbReference type="Proteomes" id="UP001177021"/>
    </source>
</evidence>
<sequence>MPTPGMGIQTMVGSSQHASREAPIEENDVQQISDEEENGVEDDEVVGQGNVPRLAHKRDENGKIIIRPVGKGLALANEVANAINYAIRKQFYTPIYNWSVFNKDEDTKKIKVERFKSFGEKLSWDPRDHDVVYHVFEQKGAKRLSDMVTKARKKEVKPAWIGDLAWTCLKDYWKSEDFLKISNQNKINRSSK</sequence>
<keyword evidence="2" id="KW-1185">Reference proteome</keyword>
<organism evidence="1 2">
    <name type="scientific">Trifolium pratense</name>
    <name type="common">Red clover</name>
    <dbReference type="NCBI Taxonomy" id="57577"/>
    <lineage>
        <taxon>Eukaryota</taxon>
        <taxon>Viridiplantae</taxon>
        <taxon>Streptophyta</taxon>
        <taxon>Embryophyta</taxon>
        <taxon>Tracheophyta</taxon>
        <taxon>Spermatophyta</taxon>
        <taxon>Magnoliopsida</taxon>
        <taxon>eudicotyledons</taxon>
        <taxon>Gunneridae</taxon>
        <taxon>Pentapetalae</taxon>
        <taxon>rosids</taxon>
        <taxon>fabids</taxon>
        <taxon>Fabales</taxon>
        <taxon>Fabaceae</taxon>
        <taxon>Papilionoideae</taxon>
        <taxon>50 kb inversion clade</taxon>
        <taxon>NPAAA clade</taxon>
        <taxon>Hologalegina</taxon>
        <taxon>IRL clade</taxon>
        <taxon>Trifolieae</taxon>
        <taxon>Trifolium</taxon>
    </lineage>
</organism>
<evidence type="ECO:0000313" key="1">
    <source>
        <dbReference type="EMBL" id="CAJ2644824.1"/>
    </source>
</evidence>
<dbReference type="EMBL" id="CASHSV030000044">
    <property type="protein sequence ID" value="CAJ2644824.1"/>
    <property type="molecule type" value="Genomic_DNA"/>
</dbReference>
<proteinExistence type="predicted"/>
<name>A0ACB0JJ02_TRIPR</name>
<accession>A0ACB0JJ02</accession>
<protein>
    <submittedName>
        <fullName evidence="1">Uncharacterized protein</fullName>
    </submittedName>
</protein>
<gene>
    <name evidence="1" type="ORF">MILVUS5_LOCUS13785</name>
</gene>
<comment type="caution">
    <text evidence="1">The sequence shown here is derived from an EMBL/GenBank/DDBJ whole genome shotgun (WGS) entry which is preliminary data.</text>
</comment>